<evidence type="ECO:0000259" key="4">
    <source>
        <dbReference type="PROSITE" id="PS01124"/>
    </source>
</evidence>
<dbReference type="InterPro" id="IPR009057">
    <property type="entry name" value="Homeodomain-like_sf"/>
</dbReference>
<dbReference type="Proteomes" id="UP000603352">
    <property type="component" value="Unassembled WGS sequence"/>
</dbReference>
<dbReference type="InterPro" id="IPR018060">
    <property type="entry name" value="HTH_AraC"/>
</dbReference>
<dbReference type="PROSITE" id="PS01124">
    <property type="entry name" value="HTH_ARAC_FAMILY_2"/>
    <property type="match status" value="1"/>
</dbReference>
<proteinExistence type="predicted"/>
<evidence type="ECO:0000256" key="3">
    <source>
        <dbReference type="ARBA" id="ARBA00023163"/>
    </source>
</evidence>
<protein>
    <submittedName>
        <fullName evidence="5">AraC family transcriptional regulator</fullName>
    </submittedName>
</protein>
<keyword evidence="1" id="KW-0805">Transcription regulation</keyword>
<dbReference type="PROSITE" id="PS00041">
    <property type="entry name" value="HTH_ARAC_FAMILY_1"/>
    <property type="match status" value="1"/>
</dbReference>
<keyword evidence="2" id="KW-0238">DNA-binding</keyword>
<dbReference type="EMBL" id="BMDZ01000060">
    <property type="protein sequence ID" value="GGB54950.1"/>
    <property type="molecule type" value="Genomic_DNA"/>
</dbReference>
<evidence type="ECO:0000256" key="1">
    <source>
        <dbReference type="ARBA" id="ARBA00023015"/>
    </source>
</evidence>
<gene>
    <name evidence="5" type="primary">ybtA</name>
    <name evidence="5" type="ORF">GCM10011505_39940</name>
</gene>
<dbReference type="PRINTS" id="PR00032">
    <property type="entry name" value="HTHARAC"/>
</dbReference>
<dbReference type="InterPro" id="IPR020449">
    <property type="entry name" value="Tscrpt_reg_AraC-type_HTH"/>
</dbReference>
<keyword evidence="3" id="KW-0804">Transcription</keyword>
<keyword evidence="6" id="KW-1185">Reference proteome</keyword>
<dbReference type="Gene3D" id="1.10.10.60">
    <property type="entry name" value="Homeodomain-like"/>
    <property type="match status" value="1"/>
</dbReference>
<evidence type="ECO:0000313" key="5">
    <source>
        <dbReference type="EMBL" id="GGB54950.1"/>
    </source>
</evidence>
<feature type="domain" description="HTH araC/xylS-type" evidence="4">
    <location>
        <begin position="235"/>
        <end position="333"/>
    </location>
</feature>
<dbReference type="InterPro" id="IPR053142">
    <property type="entry name" value="PchR_regulatory_protein"/>
</dbReference>
<dbReference type="PANTHER" id="PTHR47893">
    <property type="entry name" value="REGULATORY PROTEIN PCHR"/>
    <property type="match status" value="1"/>
</dbReference>
<dbReference type="Pfam" id="PF12833">
    <property type="entry name" value="HTH_18"/>
    <property type="match status" value="1"/>
</dbReference>
<comment type="caution">
    <text evidence="5">The sequence shown here is derived from an EMBL/GenBank/DDBJ whole genome shotgun (WGS) entry which is preliminary data.</text>
</comment>
<name>A0ABQ1IXP1_9PROT</name>
<evidence type="ECO:0000256" key="2">
    <source>
        <dbReference type="ARBA" id="ARBA00023125"/>
    </source>
</evidence>
<reference evidence="6" key="1">
    <citation type="journal article" date="2019" name="Int. J. Syst. Evol. Microbiol.">
        <title>The Global Catalogue of Microorganisms (GCM) 10K type strain sequencing project: providing services to taxonomists for standard genome sequencing and annotation.</title>
        <authorList>
            <consortium name="The Broad Institute Genomics Platform"/>
            <consortium name="The Broad Institute Genome Sequencing Center for Infectious Disease"/>
            <person name="Wu L."/>
            <person name="Ma J."/>
        </authorList>
    </citation>
    <scope>NUCLEOTIDE SEQUENCE [LARGE SCALE GENOMIC DNA]</scope>
    <source>
        <strain evidence="6">CGMCC 1.10188</strain>
    </source>
</reference>
<dbReference type="RefSeq" id="WP_188581180.1">
    <property type="nucleotide sequence ID" value="NZ_BMDZ01000060.1"/>
</dbReference>
<evidence type="ECO:0000313" key="6">
    <source>
        <dbReference type="Proteomes" id="UP000603352"/>
    </source>
</evidence>
<dbReference type="InterPro" id="IPR018062">
    <property type="entry name" value="HTH_AraC-typ_CS"/>
</dbReference>
<sequence length="334" mass="36335">MATRHPFPATTAPPGAQPGEIPVSRLIAGCAPTPGAADWQVTRLVLEDGVEAVHWFGQFDRETCFALHDDSNRVHFSFTGRLDGAARCCFHDGHGRRDHDIRADAGCISFGRGHHGSYHQRGTLENVTVMVRPDILRSWDGMLDPALDRALTAERCFLDGHRGRDLADTAHGLGRALRAAGDAALGTGTPARPSATRHPLWFRAQGLALVGLFLDARRAVPAAPPSSSGDRLRLRRARDLLLADLSEPPGLPALARATGMSVTRLERGFRQLFGASVYGLFQQERMADARRRLLDGGENVTRIAVELGYTNTSHFAAAFRKQYGVNPSALKRRG</sequence>
<dbReference type="PANTHER" id="PTHR47893:SF1">
    <property type="entry name" value="REGULATORY PROTEIN PCHR"/>
    <property type="match status" value="1"/>
</dbReference>
<dbReference type="SMART" id="SM00342">
    <property type="entry name" value="HTH_ARAC"/>
    <property type="match status" value="1"/>
</dbReference>
<accession>A0ABQ1IXP1</accession>
<organism evidence="5 6">
    <name type="scientific">Tistrella bauzanensis</name>
    <dbReference type="NCBI Taxonomy" id="657419"/>
    <lineage>
        <taxon>Bacteria</taxon>
        <taxon>Pseudomonadati</taxon>
        <taxon>Pseudomonadota</taxon>
        <taxon>Alphaproteobacteria</taxon>
        <taxon>Geminicoccales</taxon>
        <taxon>Geminicoccaceae</taxon>
        <taxon>Tistrella</taxon>
    </lineage>
</organism>
<dbReference type="SUPFAM" id="SSF46689">
    <property type="entry name" value="Homeodomain-like"/>
    <property type="match status" value="2"/>
</dbReference>